<evidence type="ECO:0000256" key="6">
    <source>
        <dbReference type="ARBA" id="ARBA00022723"/>
    </source>
</evidence>
<comment type="pathway">
    <text evidence="2 13">Carbohydrate degradation; glycolysis; pyruvate from D-glyceraldehyde 3-phosphate: step 5/5.</text>
</comment>
<dbReference type="GO" id="GO:0016301">
    <property type="term" value="F:kinase activity"/>
    <property type="evidence" value="ECO:0007669"/>
    <property type="project" value="UniProtKB-KW"/>
</dbReference>
<evidence type="ECO:0000259" key="14">
    <source>
        <dbReference type="Pfam" id="PF00224"/>
    </source>
</evidence>
<evidence type="ECO:0000256" key="4">
    <source>
        <dbReference type="ARBA" id="ARBA00012142"/>
    </source>
</evidence>
<dbReference type="InterPro" id="IPR011037">
    <property type="entry name" value="Pyrv_Knase-like_insert_dom_sf"/>
</dbReference>
<dbReference type="InterPro" id="IPR018209">
    <property type="entry name" value="Pyrv_Knase_AS"/>
</dbReference>
<name>A0AAV3ZW81_9GAST</name>
<sequence>MQGGSVQQEMFMSNPGLNRRQTHLQQICSLNVDVPQRTCRMTNIVCTVGPSCESTETLCNMVASGMNICRFNMAHATHEWHLRTLQNLRQAIVKMQRSHSAVATAIDITGPGVRLGQFSEDIEVPVHLSTGATITMSGDKSIKKSCTKEKVYVIPGFIERAKVGDEIFIDDGPLCFKVTKKVSASEMLCEVVHSGEMHHKCLAHIPMTTPIMAQYLSEKDKKDIKFCVDNGVDMVFVSWVLEPEMITAVRDALGDAKDKVMVVAKIESYSGVKRIDDILKVADGILIARGDLGNDIPPEKVFLAQKMIIGRANLAGVPVICAAQMLESMVSNARPTRAEASDVANAILDGADCVMLSRETALGRDPARVVHTLAQICQEAENALYHDRTFRDLRLCTALPTDRAHATAISAVEAAIRGSASAIIVVTNSGRSARLIARYRPHCVIIAITKSQYTARHLNLHRGVFTVLHTGTSAPEWYLDVDNRIHNALRVAMDQGYVKPQDKAILVTGHQAGPGSTNTIRSIIIPRREERPCFLAIAQCRTDDGEDSCSD</sequence>
<keyword evidence="12 16" id="KW-0670">Pyruvate</keyword>
<dbReference type="InterPro" id="IPR040442">
    <property type="entry name" value="Pyrv_kinase-like_dom_sf"/>
</dbReference>
<dbReference type="InterPro" id="IPR015793">
    <property type="entry name" value="Pyrv_Knase_brl"/>
</dbReference>
<keyword evidence="11 13" id="KW-0324">Glycolysis</keyword>
<evidence type="ECO:0000256" key="1">
    <source>
        <dbReference type="ARBA" id="ARBA00001958"/>
    </source>
</evidence>
<dbReference type="Gene3D" id="3.40.1380.20">
    <property type="entry name" value="Pyruvate kinase, C-terminal domain"/>
    <property type="match status" value="1"/>
</dbReference>
<dbReference type="SUPFAM" id="SSF52935">
    <property type="entry name" value="PK C-terminal domain-like"/>
    <property type="match status" value="1"/>
</dbReference>
<dbReference type="GO" id="GO:0005524">
    <property type="term" value="F:ATP binding"/>
    <property type="evidence" value="ECO:0007669"/>
    <property type="project" value="UniProtKB-KW"/>
</dbReference>
<dbReference type="NCBIfam" id="TIGR01064">
    <property type="entry name" value="pyruv_kin"/>
    <property type="match status" value="1"/>
</dbReference>
<dbReference type="GO" id="GO:0000287">
    <property type="term" value="F:magnesium ion binding"/>
    <property type="evidence" value="ECO:0007669"/>
    <property type="project" value="InterPro"/>
</dbReference>
<dbReference type="Pfam" id="PF00224">
    <property type="entry name" value="PK"/>
    <property type="match status" value="1"/>
</dbReference>
<dbReference type="GO" id="GO:0030955">
    <property type="term" value="F:potassium ion binding"/>
    <property type="evidence" value="ECO:0007669"/>
    <property type="project" value="InterPro"/>
</dbReference>
<dbReference type="Proteomes" id="UP000735302">
    <property type="component" value="Unassembled WGS sequence"/>
</dbReference>
<evidence type="ECO:0000256" key="9">
    <source>
        <dbReference type="ARBA" id="ARBA00022840"/>
    </source>
</evidence>
<evidence type="ECO:0000256" key="10">
    <source>
        <dbReference type="ARBA" id="ARBA00022842"/>
    </source>
</evidence>
<dbReference type="PRINTS" id="PR01050">
    <property type="entry name" value="PYRUVTKNASE"/>
</dbReference>
<keyword evidence="8 13" id="KW-0418">Kinase</keyword>
<evidence type="ECO:0000256" key="13">
    <source>
        <dbReference type="RuleBase" id="RU000504"/>
    </source>
</evidence>
<gene>
    <name evidence="16" type="ORF">PoB_002585200</name>
</gene>
<dbReference type="InterPro" id="IPR015806">
    <property type="entry name" value="Pyrv_Knase_insert_dom_sf"/>
</dbReference>
<feature type="domain" description="Pyruvate kinase C-terminal" evidence="15">
    <location>
        <begin position="405"/>
        <end position="521"/>
    </location>
</feature>
<protein>
    <recommendedName>
        <fullName evidence="4 13">Pyruvate kinase</fullName>
        <ecNumber evidence="4 13">2.7.1.40</ecNumber>
    </recommendedName>
</protein>
<feature type="domain" description="Pyruvate kinase barrel" evidence="14">
    <location>
        <begin position="40"/>
        <end position="369"/>
    </location>
</feature>
<dbReference type="SUPFAM" id="SSF50800">
    <property type="entry name" value="PK beta-barrel domain-like"/>
    <property type="match status" value="1"/>
</dbReference>
<evidence type="ECO:0000256" key="12">
    <source>
        <dbReference type="ARBA" id="ARBA00023317"/>
    </source>
</evidence>
<dbReference type="InterPro" id="IPR036918">
    <property type="entry name" value="Pyrv_Knase_C_sf"/>
</dbReference>
<reference evidence="16 17" key="1">
    <citation type="journal article" date="2021" name="Elife">
        <title>Chloroplast acquisition without the gene transfer in kleptoplastic sea slugs, Plakobranchus ocellatus.</title>
        <authorList>
            <person name="Maeda T."/>
            <person name="Takahashi S."/>
            <person name="Yoshida T."/>
            <person name="Shimamura S."/>
            <person name="Takaki Y."/>
            <person name="Nagai Y."/>
            <person name="Toyoda A."/>
            <person name="Suzuki Y."/>
            <person name="Arimoto A."/>
            <person name="Ishii H."/>
            <person name="Satoh N."/>
            <person name="Nishiyama T."/>
            <person name="Hasebe M."/>
            <person name="Maruyama T."/>
            <person name="Minagawa J."/>
            <person name="Obokata J."/>
            <person name="Shigenobu S."/>
        </authorList>
    </citation>
    <scope>NUCLEOTIDE SEQUENCE [LARGE SCALE GENOMIC DNA]</scope>
</reference>
<evidence type="ECO:0000256" key="7">
    <source>
        <dbReference type="ARBA" id="ARBA00022741"/>
    </source>
</evidence>
<dbReference type="EMBL" id="BLXT01002992">
    <property type="protein sequence ID" value="GFN99346.1"/>
    <property type="molecule type" value="Genomic_DNA"/>
</dbReference>
<dbReference type="Pfam" id="PF02887">
    <property type="entry name" value="PK_C"/>
    <property type="match status" value="1"/>
</dbReference>
<evidence type="ECO:0000259" key="15">
    <source>
        <dbReference type="Pfam" id="PF02887"/>
    </source>
</evidence>
<keyword evidence="5 13" id="KW-0808">Transferase</keyword>
<dbReference type="SUPFAM" id="SSF51621">
    <property type="entry name" value="Phosphoenolpyruvate/pyruvate domain"/>
    <property type="match status" value="1"/>
</dbReference>
<dbReference type="AlphaFoldDB" id="A0AAV3ZW81"/>
<evidence type="ECO:0000256" key="5">
    <source>
        <dbReference type="ARBA" id="ARBA00022679"/>
    </source>
</evidence>
<dbReference type="InterPro" id="IPR015813">
    <property type="entry name" value="Pyrv/PenolPyrv_kinase-like_dom"/>
</dbReference>
<keyword evidence="10 13" id="KW-0460">Magnesium</keyword>
<keyword evidence="7" id="KW-0547">Nucleotide-binding</keyword>
<dbReference type="PANTHER" id="PTHR11817">
    <property type="entry name" value="PYRUVATE KINASE"/>
    <property type="match status" value="1"/>
</dbReference>
<organism evidence="16 17">
    <name type="scientific">Plakobranchus ocellatus</name>
    <dbReference type="NCBI Taxonomy" id="259542"/>
    <lineage>
        <taxon>Eukaryota</taxon>
        <taxon>Metazoa</taxon>
        <taxon>Spiralia</taxon>
        <taxon>Lophotrochozoa</taxon>
        <taxon>Mollusca</taxon>
        <taxon>Gastropoda</taxon>
        <taxon>Heterobranchia</taxon>
        <taxon>Euthyneura</taxon>
        <taxon>Panpulmonata</taxon>
        <taxon>Sacoglossa</taxon>
        <taxon>Placobranchoidea</taxon>
        <taxon>Plakobranchidae</taxon>
        <taxon>Plakobranchus</taxon>
    </lineage>
</organism>
<comment type="caution">
    <text evidence="16">The sequence shown here is derived from an EMBL/GenBank/DDBJ whole genome shotgun (WGS) entry which is preliminary data.</text>
</comment>
<keyword evidence="17" id="KW-1185">Reference proteome</keyword>
<evidence type="ECO:0000256" key="8">
    <source>
        <dbReference type="ARBA" id="ARBA00022777"/>
    </source>
</evidence>
<dbReference type="GO" id="GO:0004743">
    <property type="term" value="F:pyruvate kinase activity"/>
    <property type="evidence" value="ECO:0007669"/>
    <property type="project" value="UniProtKB-EC"/>
</dbReference>
<dbReference type="InterPro" id="IPR001697">
    <property type="entry name" value="Pyr_Knase"/>
</dbReference>
<evidence type="ECO:0000313" key="16">
    <source>
        <dbReference type="EMBL" id="GFN99346.1"/>
    </source>
</evidence>
<keyword evidence="9" id="KW-0067">ATP-binding</keyword>
<evidence type="ECO:0000256" key="3">
    <source>
        <dbReference type="ARBA" id="ARBA00008663"/>
    </source>
</evidence>
<keyword evidence="6" id="KW-0479">Metal-binding</keyword>
<evidence type="ECO:0000256" key="11">
    <source>
        <dbReference type="ARBA" id="ARBA00023152"/>
    </source>
</evidence>
<comment type="similarity">
    <text evidence="3 13">Belongs to the pyruvate kinase family.</text>
</comment>
<dbReference type="Gene3D" id="2.40.33.10">
    <property type="entry name" value="PK beta-barrel domain-like"/>
    <property type="match status" value="1"/>
</dbReference>
<comment type="catalytic activity">
    <reaction evidence="13">
        <text>pyruvate + ATP = phosphoenolpyruvate + ADP + H(+)</text>
        <dbReference type="Rhea" id="RHEA:18157"/>
        <dbReference type="ChEBI" id="CHEBI:15361"/>
        <dbReference type="ChEBI" id="CHEBI:15378"/>
        <dbReference type="ChEBI" id="CHEBI:30616"/>
        <dbReference type="ChEBI" id="CHEBI:58702"/>
        <dbReference type="ChEBI" id="CHEBI:456216"/>
        <dbReference type="EC" id="2.7.1.40"/>
    </reaction>
</comment>
<dbReference type="Gene3D" id="3.20.20.60">
    <property type="entry name" value="Phosphoenolpyruvate-binding domains"/>
    <property type="match status" value="1"/>
</dbReference>
<dbReference type="PROSITE" id="PS00110">
    <property type="entry name" value="PYRUVATE_KINASE"/>
    <property type="match status" value="1"/>
</dbReference>
<proteinExistence type="inferred from homology"/>
<evidence type="ECO:0000256" key="2">
    <source>
        <dbReference type="ARBA" id="ARBA00004997"/>
    </source>
</evidence>
<comment type="cofactor">
    <cofactor evidence="1">
        <name>K(+)</name>
        <dbReference type="ChEBI" id="CHEBI:29103"/>
    </cofactor>
</comment>
<dbReference type="EC" id="2.7.1.40" evidence="4 13"/>
<evidence type="ECO:0000313" key="17">
    <source>
        <dbReference type="Proteomes" id="UP000735302"/>
    </source>
</evidence>
<accession>A0AAV3ZW81</accession>
<dbReference type="InterPro" id="IPR015795">
    <property type="entry name" value="Pyrv_Knase_C"/>
</dbReference>